<dbReference type="InterPro" id="IPR006311">
    <property type="entry name" value="TAT_signal"/>
</dbReference>
<evidence type="ECO:0000313" key="3">
    <source>
        <dbReference type="Proteomes" id="UP001336250"/>
    </source>
</evidence>
<name>A0AAW9QNI1_9BURK</name>
<dbReference type="RefSeq" id="WP_332292910.1">
    <property type="nucleotide sequence ID" value="NZ_JAZIBG010000054.1"/>
</dbReference>
<organism evidence="2 3">
    <name type="scientific">Aquincola agrisoli</name>
    <dbReference type="NCBI Taxonomy" id="3119538"/>
    <lineage>
        <taxon>Bacteria</taxon>
        <taxon>Pseudomonadati</taxon>
        <taxon>Pseudomonadota</taxon>
        <taxon>Betaproteobacteria</taxon>
        <taxon>Burkholderiales</taxon>
        <taxon>Sphaerotilaceae</taxon>
        <taxon>Aquincola</taxon>
    </lineage>
</organism>
<dbReference type="InterPro" id="IPR046540">
    <property type="entry name" value="DMFA2_C"/>
</dbReference>
<reference evidence="2 3" key="1">
    <citation type="submission" date="2024-02" db="EMBL/GenBank/DDBJ databases">
        <title>Genome sequence of Aquincola sp. MAHUQ-54.</title>
        <authorList>
            <person name="Huq M.A."/>
        </authorList>
    </citation>
    <scope>NUCLEOTIDE SEQUENCE [LARGE SCALE GENOMIC DNA]</scope>
    <source>
        <strain evidence="2 3">MAHUQ-54</strain>
    </source>
</reference>
<dbReference type="AlphaFoldDB" id="A0AAW9QNI1"/>
<sequence>MPRRRLPSPRHAALLTRRRFVQSAAALAGPAWGSQAAGAMAAAGAPGVEAFAGRTSVKAGGSLDFYVRHRGGSTTVGTPVPLTIGRMGAPDRLMLSTTIRIFEKEVPARAFADGCAGWGVDYRLRVPADWPTGLYWATIGAGDAACTVPFVVRPAVRTEGVALLVQIPVTTAQAYNSYGGKSLYDYNSTDGEPSTFVSFNRPFDNPWNYAFDAWQPSFVRWLERNRIAADYCTSLDLHREPQLLKGYQLFTTAGHDEYWSRAMRRRLDAFVAAGGNAAIFSGNTCWWQVRFDDVGGADRRMVCYKSRAGDPGGTAQTKTTNWFDLQPPDPENSTIGLSFLKGASWVTAMPRPAPPFVVMDPDHWAFAGTGLVSGAGFGGAYVGYETDAADFVTGTDGRPYPTGSDGSPATLRILAQADCSDWDERARAVGLPGERSGHAAIAVFSRGAGTVFTAGSTDWVFGLNPELQGQAPTVVSTITRNVIRRLSARWTETAEVRQWHAAAPGQPWNGFDTIGTDAPQGMVLDGAGYRAFAAPVPGSVPVYRYRSVAAGVLGHRYALSTAADPGAVTGWERVGVAFHAFNVHRPGSVAVYQHRTADADGLPVVRYTTVDTPAGGWVSDGVMFYAPAA</sequence>
<protein>
    <submittedName>
        <fullName evidence="2">N,N-dimethylformamidase beta subunit family domain-containing protein</fullName>
    </submittedName>
</protein>
<dbReference type="Proteomes" id="UP001336250">
    <property type="component" value="Unassembled WGS sequence"/>
</dbReference>
<comment type="caution">
    <text evidence="2">The sequence shown here is derived from an EMBL/GenBank/DDBJ whole genome shotgun (WGS) entry which is preliminary data.</text>
</comment>
<evidence type="ECO:0000259" key="1">
    <source>
        <dbReference type="Pfam" id="PF20254"/>
    </source>
</evidence>
<dbReference type="EMBL" id="JAZIBG010000054">
    <property type="protein sequence ID" value="MEF7617202.1"/>
    <property type="molecule type" value="Genomic_DNA"/>
</dbReference>
<accession>A0AAW9QNI1</accession>
<evidence type="ECO:0000313" key="2">
    <source>
        <dbReference type="EMBL" id="MEF7617202.1"/>
    </source>
</evidence>
<dbReference type="PROSITE" id="PS51318">
    <property type="entry name" value="TAT"/>
    <property type="match status" value="1"/>
</dbReference>
<dbReference type="Pfam" id="PF20254">
    <property type="entry name" value="DMFA2_C"/>
    <property type="match status" value="1"/>
</dbReference>
<gene>
    <name evidence="2" type="ORF">V4F39_25030</name>
</gene>
<proteinExistence type="predicted"/>
<keyword evidence="3" id="KW-1185">Reference proteome</keyword>
<feature type="domain" description="N,N-dimethylformamidase beta subunit-like C-terminal" evidence="1">
    <location>
        <begin position="105"/>
        <end position="464"/>
    </location>
</feature>